<evidence type="ECO:0000313" key="16">
    <source>
        <dbReference type="Proteomes" id="UP000009874"/>
    </source>
</evidence>
<dbReference type="PANTHER" id="PTHR13285:SF23">
    <property type="entry name" value="TEICHOIC ACID D-ALANYLTRANSFERASE"/>
    <property type="match status" value="1"/>
</dbReference>
<dbReference type="OrthoDB" id="139172at2"/>
<dbReference type="Proteomes" id="UP000009874">
    <property type="component" value="Unassembled WGS sequence"/>
</dbReference>
<dbReference type="AlphaFoldDB" id="K9DDB7"/>
<evidence type="ECO:0000256" key="14">
    <source>
        <dbReference type="SAM" id="Phobius"/>
    </source>
</evidence>
<comment type="subcellular location">
    <subcellularLocation>
        <location evidence="1">Cell membrane</location>
        <topology evidence="1">Multi-pass membrane protein</topology>
    </subcellularLocation>
</comment>
<feature type="transmembrane region" description="Helical" evidence="14">
    <location>
        <begin position="79"/>
        <end position="96"/>
    </location>
</feature>
<evidence type="ECO:0000256" key="11">
    <source>
        <dbReference type="ARBA" id="ARBA00023315"/>
    </source>
</evidence>
<dbReference type="RefSeq" id="WP_005666087.1">
    <property type="nucleotide sequence ID" value="NZ_JH992923.1"/>
</dbReference>
<dbReference type="Pfam" id="PF03062">
    <property type="entry name" value="MBOAT"/>
    <property type="match status" value="1"/>
</dbReference>
<evidence type="ECO:0000256" key="9">
    <source>
        <dbReference type="ARBA" id="ARBA00022989"/>
    </source>
</evidence>
<evidence type="ECO:0000256" key="1">
    <source>
        <dbReference type="ARBA" id="ARBA00004651"/>
    </source>
</evidence>
<evidence type="ECO:0000256" key="8">
    <source>
        <dbReference type="ARBA" id="ARBA00022841"/>
    </source>
</evidence>
<dbReference type="PATRIC" id="fig|883126.3.peg.2045"/>
<evidence type="ECO:0000256" key="6">
    <source>
        <dbReference type="ARBA" id="ARBA00022679"/>
    </source>
</evidence>
<feature type="transmembrane region" description="Helical" evidence="14">
    <location>
        <begin position="360"/>
        <end position="380"/>
    </location>
</feature>
<evidence type="ECO:0000256" key="5">
    <source>
        <dbReference type="ARBA" id="ARBA00022475"/>
    </source>
</evidence>
<protein>
    <recommendedName>
        <fullName evidence="4">Probable alginate O-acetylase AlgI</fullName>
    </recommendedName>
    <alternativeName>
        <fullName evidence="12">Alginate biosynthesis protein AlgI</fullName>
    </alternativeName>
</protein>
<feature type="transmembrane region" description="Helical" evidence="14">
    <location>
        <begin position="430"/>
        <end position="450"/>
    </location>
</feature>
<evidence type="ECO:0000256" key="10">
    <source>
        <dbReference type="ARBA" id="ARBA00023136"/>
    </source>
</evidence>
<dbReference type="GO" id="GO:0005886">
    <property type="term" value="C:plasma membrane"/>
    <property type="evidence" value="ECO:0007669"/>
    <property type="project" value="UniProtKB-SubCell"/>
</dbReference>
<keyword evidence="5 13" id="KW-1003">Cell membrane</keyword>
<dbReference type="EMBL" id="AGZI01000024">
    <property type="protein sequence ID" value="EKU82699.1"/>
    <property type="molecule type" value="Genomic_DNA"/>
</dbReference>
<dbReference type="InterPro" id="IPR024194">
    <property type="entry name" value="Ac/AlaTfrase_AlgI/DltB"/>
</dbReference>
<dbReference type="PIRSF" id="PIRSF016636">
    <property type="entry name" value="AlgI_DltB"/>
    <property type="match status" value="1"/>
</dbReference>
<feature type="transmembrane region" description="Helical" evidence="14">
    <location>
        <begin position="147"/>
        <end position="167"/>
    </location>
</feature>
<dbReference type="InterPro" id="IPR028362">
    <property type="entry name" value="AlgI"/>
</dbReference>
<accession>K9DDB7</accession>
<dbReference type="PANTHER" id="PTHR13285">
    <property type="entry name" value="ACYLTRANSFERASE"/>
    <property type="match status" value="1"/>
</dbReference>
<name>K9DDB7_9BURK</name>
<feature type="transmembrane region" description="Helical" evidence="14">
    <location>
        <begin position="117"/>
        <end position="135"/>
    </location>
</feature>
<organism evidence="15 16">
    <name type="scientific">Massilia timonae CCUG 45783</name>
    <dbReference type="NCBI Taxonomy" id="883126"/>
    <lineage>
        <taxon>Bacteria</taxon>
        <taxon>Pseudomonadati</taxon>
        <taxon>Pseudomonadota</taxon>
        <taxon>Betaproteobacteria</taxon>
        <taxon>Burkholderiales</taxon>
        <taxon>Oxalobacteraceae</taxon>
        <taxon>Telluria group</taxon>
        <taxon>Massilia</taxon>
    </lineage>
</organism>
<dbReference type="GO" id="GO:0042121">
    <property type="term" value="P:alginic acid biosynthetic process"/>
    <property type="evidence" value="ECO:0007669"/>
    <property type="project" value="UniProtKB-KW"/>
</dbReference>
<keyword evidence="10 13" id="KW-0472">Membrane</keyword>
<dbReference type="GO" id="GO:0016746">
    <property type="term" value="F:acyltransferase activity"/>
    <property type="evidence" value="ECO:0007669"/>
    <property type="project" value="UniProtKB-KW"/>
</dbReference>
<feature type="transmembrane region" description="Helical" evidence="14">
    <location>
        <begin position="222"/>
        <end position="241"/>
    </location>
</feature>
<feature type="transmembrane region" description="Helical" evidence="14">
    <location>
        <begin position="311"/>
        <end position="340"/>
    </location>
</feature>
<evidence type="ECO:0000313" key="15">
    <source>
        <dbReference type="EMBL" id="EKU82699.1"/>
    </source>
</evidence>
<sequence length="510" mass="57196">MLFNSFTFFFLFLPITLFGYFAIARISHVKAAVWLAAASLVFYGGWSLAYIPLLLGSILFNYWAGQRIGAAVGASRKCWLTFAIAADLALLAYFKYADFFISGVNLAASTEFPQLNIVLPIGISFYTFTQIAYLVDTYQGKVREGRFIHYLLFITYFPHLIAGPVLHHAEMMPQFDRPSSYRFSHRNLAIGLSIFIIGLAKKVLIADSLAPHASFLFDQSDQFSLLLAWGGVLAYAFQLYFDFSGYSDMAIGISLMFGIRLPLNFDSPYKAVNIIDFWRRWHMTLSRFLRDYLYIPLGGNRKGPVRRYINLALTMVLGGLWHGAGLNFVVWGALHGIYLVLNHGWQALAQAIRFPRTSRVWRVASIALTFICVCVAWVFFRATDFNKAALILQGMSGQYGVGLPASIGAGLGGLTPLLERAGVDFYLGGGARFLGTWGWVVIAGAIAFLCPNTQQIMRHYESRPTDAIKGRLAVWMTWQPSRRWGVYLGAILLGSLLSLSRPTEFLYFQF</sequence>
<evidence type="ECO:0000256" key="13">
    <source>
        <dbReference type="PIRNR" id="PIRNR016636"/>
    </source>
</evidence>
<feature type="transmembrane region" description="Helical" evidence="14">
    <location>
        <begin position="401"/>
        <end position="418"/>
    </location>
</feature>
<keyword evidence="8" id="KW-0016">Alginate biosynthesis</keyword>
<comment type="pathway">
    <text evidence="2">Glycan biosynthesis; alginate biosynthesis.</text>
</comment>
<comment type="similarity">
    <text evidence="3 13">Belongs to the membrane-bound acyltransferase family.</text>
</comment>
<evidence type="ECO:0000256" key="7">
    <source>
        <dbReference type="ARBA" id="ARBA00022692"/>
    </source>
</evidence>
<feature type="transmembrane region" description="Helical" evidence="14">
    <location>
        <begin position="484"/>
        <end position="500"/>
    </location>
</feature>
<keyword evidence="6 13" id="KW-0808">Transferase</keyword>
<dbReference type="InterPro" id="IPR004299">
    <property type="entry name" value="MBOAT_fam"/>
</dbReference>
<keyword evidence="11 13" id="KW-0012">Acyltransferase</keyword>
<dbReference type="eggNOG" id="COG1696">
    <property type="taxonomic scope" value="Bacteria"/>
</dbReference>
<dbReference type="HOGENOM" id="CLU_025255_1_1_4"/>
<dbReference type="InterPro" id="IPR051085">
    <property type="entry name" value="MB_O-acyltransferase"/>
</dbReference>
<feature type="transmembrane region" description="Helical" evidence="14">
    <location>
        <begin position="6"/>
        <end position="24"/>
    </location>
</feature>
<proteinExistence type="inferred from homology"/>
<reference evidence="15 16" key="1">
    <citation type="submission" date="2012-09" db="EMBL/GenBank/DDBJ databases">
        <title>The Genome Sequence of Massilia timonae CCUG 45783.</title>
        <authorList>
            <consortium name="The Broad Institute Genome Sequencing Platform"/>
            <person name="Earl A."/>
            <person name="Ward D."/>
            <person name="Feldgarden M."/>
            <person name="Gevers D."/>
            <person name="Huys G."/>
            <person name="Walker B."/>
            <person name="Young S.K."/>
            <person name="Zeng Q."/>
            <person name="Gargeya S."/>
            <person name="Fitzgerald M."/>
            <person name="Haas B."/>
            <person name="Abouelleil A."/>
            <person name="Alvarado L."/>
            <person name="Arachchi H.M."/>
            <person name="Berlin A.M."/>
            <person name="Chapman S.B."/>
            <person name="Goldberg J."/>
            <person name="Griggs A."/>
            <person name="Gujja S."/>
            <person name="Hansen M."/>
            <person name="Howarth C."/>
            <person name="Imamovic A."/>
            <person name="Larimer J."/>
            <person name="McCowen C."/>
            <person name="Montmayeur A."/>
            <person name="Murphy C."/>
            <person name="Neiman D."/>
            <person name="Pearson M."/>
            <person name="Priest M."/>
            <person name="Roberts A."/>
            <person name="Saif S."/>
            <person name="Shea T."/>
            <person name="Sisk P."/>
            <person name="Sykes S."/>
            <person name="Wortman J."/>
            <person name="Nusbaum C."/>
            <person name="Birren B."/>
        </authorList>
    </citation>
    <scope>NUCLEOTIDE SEQUENCE [LARGE SCALE GENOMIC DNA]</scope>
    <source>
        <strain evidence="15 16">CCUG 45783</strain>
    </source>
</reference>
<evidence type="ECO:0000256" key="12">
    <source>
        <dbReference type="ARBA" id="ARBA00031030"/>
    </source>
</evidence>
<evidence type="ECO:0000256" key="3">
    <source>
        <dbReference type="ARBA" id="ARBA00010323"/>
    </source>
</evidence>
<evidence type="ECO:0000256" key="2">
    <source>
        <dbReference type="ARBA" id="ARBA00005182"/>
    </source>
</evidence>
<keyword evidence="9 14" id="KW-1133">Transmembrane helix</keyword>
<dbReference type="PIRSF" id="PIRSF500217">
    <property type="entry name" value="AlgI"/>
    <property type="match status" value="1"/>
</dbReference>
<gene>
    <name evidence="15" type="ORF">HMPREF9710_02014</name>
</gene>
<keyword evidence="16" id="KW-1185">Reference proteome</keyword>
<feature type="transmembrane region" description="Helical" evidence="14">
    <location>
        <begin position="31"/>
        <end position="59"/>
    </location>
</feature>
<comment type="caution">
    <text evidence="15">The sequence shown here is derived from an EMBL/GenBank/DDBJ whole genome shotgun (WGS) entry which is preliminary data.</text>
</comment>
<evidence type="ECO:0000256" key="4">
    <source>
        <dbReference type="ARBA" id="ARBA00016084"/>
    </source>
</evidence>
<keyword evidence="7 14" id="KW-0812">Transmembrane</keyword>